<proteinExistence type="predicted"/>
<gene>
    <name evidence="1" type="ORF">SAMN04487974_104288</name>
</gene>
<name>A0A1G7VQU9_9HYPH</name>
<organism evidence="1 2">
    <name type="scientific">Pelagibacterium luteolum</name>
    <dbReference type="NCBI Taxonomy" id="440168"/>
    <lineage>
        <taxon>Bacteria</taxon>
        <taxon>Pseudomonadati</taxon>
        <taxon>Pseudomonadota</taxon>
        <taxon>Alphaproteobacteria</taxon>
        <taxon>Hyphomicrobiales</taxon>
        <taxon>Devosiaceae</taxon>
        <taxon>Pelagibacterium</taxon>
    </lineage>
</organism>
<sequence length="97" mass="10791">MLHIEMNAPAALYLGSDWQNAREQGSRNFSSVAKAVRFAVEEVPPVSLRGALLVVDGQSLSGDAIHKLYQSADYPFPHKVNRKYRPSWTAKSLQIAH</sequence>
<reference evidence="1 2" key="1">
    <citation type="submission" date="2016-10" db="EMBL/GenBank/DDBJ databases">
        <authorList>
            <person name="de Groot N.N."/>
        </authorList>
    </citation>
    <scope>NUCLEOTIDE SEQUENCE [LARGE SCALE GENOMIC DNA]</scope>
    <source>
        <strain evidence="1 2">CGMCC 1.10267</strain>
    </source>
</reference>
<accession>A0A1G7VQU9</accession>
<dbReference type="Proteomes" id="UP000199495">
    <property type="component" value="Unassembled WGS sequence"/>
</dbReference>
<keyword evidence="2" id="KW-1185">Reference proteome</keyword>
<protein>
    <submittedName>
        <fullName evidence="1">Uncharacterized protein</fullName>
    </submittedName>
</protein>
<evidence type="ECO:0000313" key="2">
    <source>
        <dbReference type="Proteomes" id="UP000199495"/>
    </source>
</evidence>
<dbReference type="AlphaFoldDB" id="A0A1G7VQU9"/>
<evidence type="ECO:0000313" key="1">
    <source>
        <dbReference type="EMBL" id="SDG61961.1"/>
    </source>
</evidence>
<dbReference type="EMBL" id="FNCS01000004">
    <property type="protein sequence ID" value="SDG61961.1"/>
    <property type="molecule type" value="Genomic_DNA"/>
</dbReference>